<evidence type="ECO:0000256" key="2">
    <source>
        <dbReference type="SAM" id="Phobius"/>
    </source>
</evidence>
<protein>
    <recommendedName>
        <fullName evidence="5">Dioxygenase</fullName>
    </recommendedName>
</protein>
<feature type="region of interest" description="Disordered" evidence="1">
    <location>
        <begin position="62"/>
        <end position="102"/>
    </location>
</feature>
<evidence type="ECO:0008006" key="5">
    <source>
        <dbReference type="Google" id="ProtNLM"/>
    </source>
</evidence>
<keyword evidence="2" id="KW-0812">Transmembrane</keyword>
<dbReference type="RefSeq" id="WP_087130120.1">
    <property type="nucleotide sequence ID" value="NZ_FUKO01000012.1"/>
</dbReference>
<reference evidence="3 4" key="1">
    <citation type="submission" date="2017-02" db="EMBL/GenBank/DDBJ databases">
        <authorList>
            <person name="Peterson S.W."/>
        </authorList>
    </citation>
    <scope>NUCLEOTIDE SEQUENCE [LARGE SCALE GENOMIC DNA]</scope>
    <source>
        <strain evidence="3 4">B Mb 05.01</strain>
    </source>
</reference>
<evidence type="ECO:0000313" key="4">
    <source>
        <dbReference type="Proteomes" id="UP000196320"/>
    </source>
</evidence>
<accession>A0A1R4ISI5</accession>
<keyword evidence="2" id="KW-1133">Transmembrane helix</keyword>
<name>A0A1R4ISI5_9MICO</name>
<evidence type="ECO:0000256" key="1">
    <source>
        <dbReference type="SAM" id="MobiDB-lite"/>
    </source>
</evidence>
<dbReference type="EMBL" id="FUKO01000012">
    <property type="protein sequence ID" value="SJN22807.1"/>
    <property type="molecule type" value="Genomic_DNA"/>
</dbReference>
<sequence length="102" mass="10955">MAVRGSRGVQRARTESERARLYAARTDWHQKQLRRRRRDTVIAVVVGGLIVIGAIVSQTVHAQTTAPVPTPSPSSTDSPAPLPPPADQPDESPEPAPTQSAE</sequence>
<dbReference type="AlphaFoldDB" id="A0A1R4ISI5"/>
<dbReference type="Proteomes" id="UP000196320">
    <property type="component" value="Unassembled WGS sequence"/>
</dbReference>
<evidence type="ECO:0000313" key="3">
    <source>
        <dbReference type="EMBL" id="SJN22807.1"/>
    </source>
</evidence>
<keyword evidence="2" id="KW-0472">Membrane</keyword>
<dbReference type="OrthoDB" id="5082165at2"/>
<organism evidence="3 4">
    <name type="scientific">Microbacterium esteraromaticum</name>
    <dbReference type="NCBI Taxonomy" id="57043"/>
    <lineage>
        <taxon>Bacteria</taxon>
        <taxon>Bacillati</taxon>
        <taxon>Actinomycetota</taxon>
        <taxon>Actinomycetes</taxon>
        <taxon>Micrococcales</taxon>
        <taxon>Microbacteriaceae</taxon>
        <taxon>Microbacterium</taxon>
    </lineage>
</organism>
<gene>
    <name evidence="3" type="ORF">FM104_03720</name>
</gene>
<feature type="transmembrane region" description="Helical" evidence="2">
    <location>
        <begin position="40"/>
        <end position="60"/>
    </location>
</feature>
<keyword evidence="4" id="KW-1185">Reference proteome</keyword>
<proteinExistence type="predicted"/>
<feature type="compositionally biased region" description="Low complexity" evidence="1">
    <location>
        <begin position="62"/>
        <end position="79"/>
    </location>
</feature>